<protein>
    <submittedName>
        <fullName evidence="5">U12-Saltitoxin-Pre1a_1</fullName>
    </submittedName>
</protein>
<dbReference type="AlphaFoldDB" id="A0A482ZGU6"/>
<accession>A0A482ZGU6</accession>
<evidence type="ECO:0000256" key="1">
    <source>
        <dbReference type="ARBA" id="ARBA00004613"/>
    </source>
</evidence>
<evidence type="ECO:0000256" key="4">
    <source>
        <dbReference type="SAM" id="SignalP"/>
    </source>
</evidence>
<feature type="chain" id="PRO_5019813895" evidence="4">
    <location>
        <begin position="21"/>
        <end position="78"/>
    </location>
</feature>
<sequence length="78" mass="8650">MKLIVVSVLLMLVILSVVEASAVNERACIGYEQRCTGKTTQCCSGTHCDCYNRFVKGKADGIRCWCIEDGVTYKQVKI</sequence>
<dbReference type="InterPro" id="IPR019553">
    <property type="entry name" value="Spider_toxin_CSTX_knottin"/>
</dbReference>
<keyword evidence="4" id="KW-0732">Signal</keyword>
<comment type="subcellular location">
    <subcellularLocation>
        <location evidence="1">Secreted</location>
    </subcellularLocation>
</comment>
<evidence type="ECO:0000256" key="2">
    <source>
        <dbReference type="ARBA" id="ARBA00022525"/>
    </source>
</evidence>
<keyword evidence="2" id="KW-0964">Secreted</keyword>
<dbReference type="GO" id="GO:0005576">
    <property type="term" value="C:extracellular region"/>
    <property type="evidence" value="ECO:0007669"/>
    <property type="project" value="UniProtKB-SubCell"/>
</dbReference>
<organism evidence="5">
    <name type="scientific">Phidippus regius</name>
    <dbReference type="NCBI Taxonomy" id="1905328"/>
    <lineage>
        <taxon>Eukaryota</taxon>
        <taxon>Metazoa</taxon>
        <taxon>Ecdysozoa</taxon>
        <taxon>Arthropoda</taxon>
        <taxon>Chelicerata</taxon>
        <taxon>Arachnida</taxon>
        <taxon>Araneae</taxon>
        <taxon>Araneomorphae</taxon>
        <taxon>Entelegynae</taxon>
        <taxon>Dionycha</taxon>
        <taxon>Salticidae</taxon>
        <taxon>Salticinae</taxon>
        <taxon>Salticoida</taxon>
        <taxon>Dendryphantini</taxon>
        <taxon>Phidippus</taxon>
    </lineage>
</organism>
<keyword evidence="3" id="KW-1015">Disulfide bond</keyword>
<reference evidence="5" key="1">
    <citation type="submission" date="2017-03" db="EMBL/GenBank/DDBJ databases">
        <authorList>
            <person name="Braembl D."/>
        </authorList>
    </citation>
    <scope>NUCLEOTIDE SEQUENCE</scope>
</reference>
<dbReference type="EMBL" id="HAGL01000025">
    <property type="protein sequence ID" value="SMD29052.1"/>
    <property type="molecule type" value="Transcribed_RNA"/>
</dbReference>
<dbReference type="Pfam" id="PF10530">
    <property type="entry name" value="Toxin_35"/>
    <property type="match status" value="1"/>
</dbReference>
<proteinExistence type="predicted"/>
<reference evidence="5" key="2">
    <citation type="submission" date="2019-03" db="EMBL/GenBank/DDBJ databases">
        <title>Unravelling the molecular evolution of spider venoms.</title>
        <authorList>
            <person name="Pineda S."/>
        </authorList>
    </citation>
    <scope>NUCLEOTIDE SEQUENCE</scope>
</reference>
<evidence type="ECO:0000313" key="5">
    <source>
        <dbReference type="EMBL" id="SMD29052.1"/>
    </source>
</evidence>
<name>A0A482ZGU6_9ARAC</name>
<feature type="signal peptide" evidence="4">
    <location>
        <begin position="1"/>
        <end position="20"/>
    </location>
</feature>
<dbReference type="GO" id="GO:0090729">
    <property type="term" value="F:toxin activity"/>
    <property type="evidence" value="ECO:0007669"/>
    <property type="project" value="InterPro"/>
</dbReference>
<evidence type="ECO:0000256" key="3">
    <source>
        <dbReference type="ARBA" id="ARBA00023157"/>
    </source>
</evidence>